<dbReference type="AlphaFoldDB" id="A0A6A4XAI0"/>
<dbReference type="CDD" id="cd01670">
    <property type="entry name" value="Death"/>
    <property type="match status" value="1"/>
</dbReference>
<protein>
    <submittedName>
        <fullName evidence="2">Uncharacterized protein</fullName>
    </submittedName>
</protein>
<dbReference type="Gene3D" id="1.10.533.10">
    <property type="entry name" value="Death Domain, Fas"/>
    <property type="match status" value="1"/>
</dbReference>
<sequence length="69" mass="7617">MAFSAAWTMILGSECLVFGCCEINRKILGAWRERKSREATVGRLCRALWECGATEAVLTLAEEPSTPQP</sequence>
<gene>
    <name evidence="2" type="ORF">FJT64_017071</name>
</gene>
<proteinExistence type="predicted"/>
<evidence type="ECO:0000256" key="1">
    <source>
        <dbReference type="SAM" id="SignalP"/>
    </source>
</evidence>
<dbReference type="EMBL" id="VIIS01000189">
    <property type="protein sequence ID" value="KAF0312168.1"/>
    <property type="molecule type" value="Genomic_DNA"/>
</dbReference>
<dbReference type="InterPro" id="IPR011029">
    <property type="entry name" value="DEATH-like_dom_sf"/>
</dbReference>
<evidence type="ECO:0000313" key="3">
    <source>
        <dbReference type="Proteomes" id="UP000440578"/>
    </source>
</evidence>
<feature type="signal peptide" evidence="1">
    <location>
        <begin position="1"/>
        <end position="19"/>
    </location>
</feature>
<evidence type="ECO:0000313" key="2">
    <source>
        <dbReference type="EMBL" id="KAF0312168.1"/>
    </source>
</evidence>
<dbReference type="OrthoDB" id="6117060at2759"/>
<organism evidence="2 3">
    <name type="scientific">Amphibalanus amphitrite</name>
    <name type="common">Striped barnacle</name>
    <name type="synonym">Balanus amphitrite</name>
    <dbReference type="NCBI Taxonomy" id="1232801"/>
    <lineage>
        <taxon>Eukaryota</taxon>
        <taxon>Metazoa</taxon>
        <taxon>Ecdysozoa</taxon>
        <taxon>Arthropoda</taxon>
        <taxon>Crustacea</taxon>
        <taxon>Multicrustacea</taxon>
        <taxon>Cirripedia</taxon>
        <taxon>Thoracica</taxon>
        <taxon>Thoracicalcarea</taxon>
        <taxon>Balanomorpha</taxon>
        <taxon>Balanoidea</taxon>
        <taxon>Balanidae</taxon>
        <taxon>Amphibalaninae</taxon>
        <taxon>Amphibalanus</taxon>
    </lineage>
</organism>
<accession>A0A6A4XAI0</accession>
<feature type="chain" id="PRO_5025352613" evidence="1">
    <location>
        <begin position="20"/>
        <end position="69"/>
    </location>
</feature>
<comment type="caution">
    <text evidence="2">The sequence shown here is derived from an EMBL/GenBank/DDBJ whole genome shotgun (WGS) entry which is preliminary data.</text>
</comment>
<keyword evidence="1" id="KW-0732">Signal</keyword>
<name>A0A6A4XAI0_AMPAM</name>
<dbReference type="SUPFAM" id="SSF47986">
    <property type="entry name" value="DEATH domain"/>
    <property type="match status" value="1"/>
</dbReference>
<keyword evidence="3" id="KW-1185">Reference proteome</keyword>
<dbReference type="Proteomes" id="UP000440578">
    <property type="component" value="Unassembled WGS sequence"/>
</dbReference>
<reference evidence="2 3" key="1">
    <citation type="submission" date="2019-07" db="EMBL/GenBank/DDBJ databases">
        <title>Draft genome assembly of a fouling barnacle, Amphibalanus amphitrite (Darwin, 1854): The first reference genome for Thecostraca.</title>
        <authorList>
            <person name="Kim W."/>
        </authorList>
    </citation>
    <scope>NUCLEOTIDE SEQUENCE [LARGE SCALE GENOMIC DNA]</scope>
    <source>
        <strain evidence="2">SNU_AA5</strain>
        <tissue evidence="2">Soma without cirri and trophi</tissue>
    </source>
</reference>